<organism evidence="1 2">
    <name type="scientific">Paramuricea clavata</name>
    <name type="common">Red gorgonian</name>
    <name type="synonym">Violescent sea-whip</name>
    <dbReference type="NCBI Taxonomy" id="317549"/>
    <lineage>
        <taxon>Eukaryota</taxon>
        <taxon>Metazoa</taxon>
        <taxon>Cnidaria</taxon>
        <taxon>Anthozoa</taxon>
        <taxon>Octocorallia</taxon>
        <taxon>Malacalcyonacea</taxon>
        <taxon>Plexauridae</taxon>
        <taxon>Paramuricea</taxon>
    </lineage>
</organism>
<keyword evidence="2" id="KW-1185">Reference proteome</keyword>
<protein>
    <submittedName>
        <fullName evidence="1">Uncharacterized protein</fullName>
    </submittedName>
</protein>
<dbReference type="PANTHER" id="PTHR31424">
    <property type="entry name" value="PROTEIN CBG23806"/>
    <property type="match status" value="1"/>
</dbReference>
<name>A0A6S7FVJ5_PARCT</name>
<dbReference type="EMBL" id="CACRXK020000705">
    <property type="protein sequence ID" value="CAB3984184.1"/>
    <property type="molecule type" value="Genomic_DNA"/>
</dbReference>
<dbReference type="AlphaFoldDB" id="A0A6S7FVJ5"/>
<gene>
    <name evidence="1" type="ORF">PACLA_8A073030</name>
</gene>
<proteinExistence type="predicted"/>
<accession>A0A6S7FVJ5</accession>
<comment type="caution">
    <text evidence="1">The sequence shown here is derived from an EMBL/GenBank/DDBJ whole genome shotgun (WGS) entry which is preliminary data.</text>
</comment>
<reference evidence="1" key="1">
    <citation type="submission" date="2020-04" db="EMBL/GenBank/DDBJ databases">
        <authorList>
            <person name="Alioto T."/>
            <person name="Alioto T."/>
            <person name="Gomez Garrido J."/>
        </authorList>
    </citation>
    <scope>NUCLEOTIDE SEQUENCE</scope>
    <source>
        <strain evidence="1">A484AB</strain>
    </source>
</reference>
<evidence type="ECO:0000313" key="2">
    <source>
        <dbReference type="Proteomes" id="UP001152795"/>
    </source>
</evidence>
<sequence>MQSTQHWLTARTYKYLNAFIDKQYSLKIQENGSRVNECLRIHCTKVSKQAIGKHGGARQSLLAKVKSVAILHSELSTVALVNNLQSQVSQLERVNATITHDNKALDIKCKEASALVSQSQIKIDKATIDINKLKRENDKLYDIIEKISPQRKFEDKGKSFLEVGKRQQDRKLQTLATRVEQALWFSESFGLKLNSVKMIDDSGKAHCLPFEEKGLKNYTELPTDEKQDIQQVLYIMDKFCIGEAAYHELTCCPGGETLPRSYLVKQCKDNLNKLFYIEQTPGQANGAALNFEDELSHVIGNMMETDSKLGEGPVKVIVSGDGAKMTRLTNFIVISFSVLNLEETVMSSKRKSFKITGNHTVAVIKGHEDYNLLKASCSKIFSCINRLVKAGKINIKGKDVPVEFYLGGDYKFLLLVLGMKGTTSDYACIWCKIFKLDRYRKNSDVLTKSLIGQALEWDIKDNLPRAPKDRSNRHLMDLVNSVNECGVSFNVWEKKNADGKGSGIYDFTSLMGSDKKLLLKHLPENLKDCIAPTHRDAVINIWKDFSHIYQMVNEPNPSAAHIDELFKQASAWVKLFVSLGGKVGGRGKKQVTPYMHCVVYHVPNFMKKHGGVKKFTGQGVEKKNDDVRKYHLTKSNKWDAPKDVLLVGKQLQVTSEQERTTRTYHKS</sequence>
<dbReference type="PANTHER" id="PTHR31424:SF3">
    <property type="entry name" value="RING-TYPE DOMAIN-CONTAINING PROTEIN"/>
    <property type="match status" value="1"/>
</dbReference>
<evidence type="ECO:0000313" key="1">
    <source>
        <dbReference type="EMBL" id="CAB3984184.1"/>
    </source>
</evidence>
<dbReference type="Proteomes" id="UP001152795">
    <property type="component" value="Unassembled WGS sequence"/>
</dbReference>
<dbReference type="OrthoDB" id="5983224at2759"/>